<comment type="caution">
    <text evidence="1">The sequence shown here is derived from an EMBL/GenBank/DDBJ whole genome shotgun (WGS) entry which is preliminary data.</text>
</comment>
<accession>A0ABQ7ZD72</accession>
<dbReference type="Proteomes" id="UP000824890">
    <property type="component" value="Unassembled WGS sequence"/>
</dbReference>
<dbReference type="EMBL" id="JAGKQM010000015">
    <property type="protein sequence ID" value="KAH0878035.1"/>
    <property type="molecule type" value="Genomic_DNA"/>
</dbReference>
<keyword evidence="2" id="KW-1185">Reference proteome</keyword>
<sequence length="66" mass="7750">MRFNAVSLRVRRGVDRVDIYSTALSQNLQWLAVSTTIRRQEDVCLFSLLELEWLGRILIPLKTKLF</sequence>
<reference evidence="1 2" key="1">
    <citation type="submission" date="2021-05" db="EMBL/GenBank/DDBJ databases">
        <title>Genome Assembly of Synthetic Allotetraploid Brassica napus Reveals Homoeologous Exchanges between Subgenomes.</title>
        <authorList>
            <person name="Davis J.T."/>
        </authorList>
    </citation>
    <scope>NUCLEOTIDE SEQUENCE [LARGE SCALE GENOMIC DNA]</scope>
    <source>
        <strain evidence="2">cv. Da-Ae</strain>
        <tissue evidence="1">Seedling</tissue>
    </source>
</reference>
<organism evidence="1 2">
    <name type="scientific">Brassica napus</name>
    <name type="common">Rape</name>
    <dbReference type="NCBI Taxonomy" id="3708"/>
    <lineage>
        <taxon>Eukaryota</taxon>
        <taxon>Viridiplantae</taxon>
        <taxon>Streptophyta</taxon>
        <taxon>Embryophyta</taxon>
        <taxon>Tracheophyta</taxon>
        <taxon>Spermatophyta</taxon>
        <taxon>Magnoliopsida</taxon>
        <taxon>eudicotyledons</taxon>
        <taxon>Gunneridae</taxon>
        <taxon>Pentapetalae</taxon>
        <taxon>rosids</taxon>
        <taxon>malvids</taxon>
        <taxon>Brassicales</taxon>
        <taxon>Brassicaceae</taxon>
        <taxon>Brassiceae</taxon>
        <taxon>Brassica</taxon>
    </lineage>
</organism>
<gene>
    <name evidence="1" type="ORF">HID58_065429</name>
</gene>
<proteinExistence type="predicted"/>
<protein>
    <submittedName>
        <fullName evidence="1">Uncharacterized protein</fullName>
    </submittedName>
</protein>
<evidence type="ECO:0000313" key="2">
    <source>
        <dbReference type="Proteomes" id="UP000824890"/>
    </source>
</evidence>
<evidence type="ECO:0000313" key="1">
    <source>
        <dbReference type="EMBL" id="KAH0878035.1"/>
    </source>
</evidence>
<name>A0ABQ7ZD72_BRANA</name>